<accession>A0A834JPI3</accession>
<reference evidence="2" key="1">
    <citation type="journal article" date="2020" name="G3 (Bethesda)">
        <title>High-Quality Assemblies for Three Invasive Social Wasps from the &lt;i&gt;Vespula&lt;/i&gt; Genus.</title>
        <authorList>
            <person name="Harrop T.W.R."/>
            <person name="Guhlin J."/>
            <person name="McLaughlin G.M."/>
            <person name="Permina E."/>
            <person name="Stockwell P."/>
            <person name="Gilligan J."/>
            <person name="Le Lec M.F."/>
            <person name="Gruber M.A.M."/>
            <person name="Quinn O."/>
            <person name="Lovegrove M."/>
            <person name="Duncan E.J."/>
            <person name="Remnant E.J."/>
            <person name="Van Eeckhoven J."/>
            <person name="Graham B."/>
            <person name="Knapp R.A."/>
            <person name="Langford K.W."/>
            <person name="Kronenberg Z."/>
            <person name="Press M.O."/>
            <person name="Eacker S.M."/>
            <person name="Wilson-Rankin E.E."/>
            <person name="Purcell J."/>
            <person name="Lester P.J."/>
            <person name="Dearden P.K."/>
        </authorList>
    </citation>
    <scope>NUCLEOTIDE SEQUENCE</scope>
    <source>
        <strain evidence="2">Volc-1</strain>
    </source>
</reference>
<organism evidence="2 3">
    <name type="scientific">Vespula pensylvanica</name>
    <name type="common">Western yellow jacket</name>
    <name type="synonym">Wasp</name>
    <dbReference type="NCBI Taxonomy" id="30213"/>
    <lineage>
        <taxon>Eukaryota</taxon>
        <taxon>Metazoa</taxon>
        <taxon>Ecdysozoa</taxon>
        <taxon>Arthropoda</taxon>
        <taxon>Hexapoda</taxon>
        <taxon>Insecta</taxon>
        <taxon>Pterygota</taxon>
        <taxon>Neoptera</taxon>
        <taxon>Endopterygota</taxon>
        <taxon>Hymenoptera</taxon>
        <taxon>Apocrita</taxon>
        <taxon>Aculeata</taxon>
        <taxon>Vespoidea</taxon>
        <taxon>Vespidae</taxon>
        <taxon>Vespinae</taxon>
        <taxon>Vespula</taxon>
    </lineage>
</organism>
<evidence type="ECO:0000313" key="2">
    <source>
        <dbReference type="EMBL" id="KAF7392256.1"/>
    </source>
</evidence>
<name>A0A834JPI3_VESPE</name>
<dbReference type="AlphaFoldDB" id="A0A834JPI3"/>
<feature type="region of interest" description="Disordered" evidence="1">
    <location>
        <begin position="25"/>
        <end position="52"/>
    </location>
</feature>
<evidence type="ECO:0000313" key="3">
    <source>
        <dbReference type="Proteomes" id="UP000600918"/>
    </source>
</evidence>
<evidence type="ECO:0000256" key="1">
    <source>
        <dbReference type="SAM" id="MobiDB-lite"/>
    </source>
</evidence>
<dbReference type="Proteomes" id="UP000600918">
    <property type="component" value="Unassembled WGS sequence"/>
</dbReference>
<protein>
    <submittedName>
        <fullName evidence="2">Uncharacterized protein</fullName>
    </submittedName>
</protein>
<keyword evidence="3" id="KW-1185">Reference proteome</keyword>
<proteinExistence type="predicted"/>
<gene>
    <name evidence="2" type="ORF">H0235_017255</name>
</gene>
<feature type="region of interest" description="Disordered" evidence="1">
    <location>
        <begin position="157"/>
        <end position="187"/>
    </location>
</feature>
<dbReference type="EMBL" id="JACSDY010000022">
    <property type="protein sequence ID" value="KAF7392256.1"/>
    <property type="molecule type" value="Genomic_DNA"/>
</dbReference>
<comment type="caution">
    <text evidence="2">The sequence shown here is derived from an EMBL/GenBank/DDBJ whole genome shotgun (WGS) entry which is preliminary data.</text>
</comment>
<sequence>MNKKKEMLRMLRRYILKRTSLSRDSNEEERRLKVRRGSNGSGRTGPQRKRGISTFREDRRVASFVVRNDETDGIPIGKWTEPTMGFFNVSRKYGNLRNSKAMKRKRTLDNNIDSIDIEPSEIAAIEVYRTMNYLARWRPPPGSLRQTDRICEPMLWPHGENGVGEDDEDGTTPGIGEKEGKGRKRFH</sequence>